<evidence type="ECO:0000256" key="4">
    <source>
        <dbReference type="ARBA" id="ARBA00022692"/>
    </source>
</evidence>
<dbReference type="PANTHER" id="PTHR22950">
    <property type="entry name" value="AMINO ACID TRANSPORTER"/>
    <property type="match status" value="1"/>
</dbReference>
<dbReference type="STRING" id="2082308.A0A2K1QRN1"/>
<sequence>MPSNANPRQPIPTSWADYERGGRRDSSGSTSSRVHFPDEDAVAERDHGAQPRDGSFSQNLRRRRSSMSMRINTLRNVGGVNSIDNFARSWTRAGLFHEVTPQRPSFRITDTDDDADPSYSRQDVENASPEEHRSLLRQAFHDDGRRASDNAIVEDDGQPSSKGSYTANSNGSTIRNRPSGSPRDDSLFHVDPQLQSVFGGSYGTSYGSITSRVPESSLRHSGRLSRPSLGLAPTSTPATHIGPVGEAGEQEPLLVKQIADEDGKIVNIVVGQSTLPQTVFNSVNVLIGVGLLALPLALHYSGWVIGLIFLAWAALVTSYTAKLLAKCLDVDSSLVTFADLALVSFGPRARFLVSMLFCAELLGACVALVVLFADSLDALIPGLTVTDWKIICGIILVPLSFLPLRLLSFSSVIGIISCTLIVLTVFLDGLLKPDAPGSLRSPMPTSLFPENWATIPISLGLLMSPWGGHSVFPNIYRDMRHPYKYRRAVNITYATTTLIDVFMAVIGLIMFGDTVRDEITSNILLTTGYPAWLSVLICICIAVIPLTKIPLNARPIISTIEGLCGVDARSDPPYPAPSRDPDHPTSLVARPKGLLARQIARATIQIANIALFVTLAILLPSFDTIMSLVGSVACFSICIILPLAFHLKLFGDEIPRAERWGNWALIVVSVIMGVVSTVFNCLPLERLGLVKG</sequence>
<keyword evidence="7 9" id="KW-0472">Membrane</keyword>
<proteinExistence type="inferred from homology"/>
<feature type="transmembrane region" description="Helical" evidence="9">
    <location>
        <begin position="660"/>
        <end position="679"/>
    </location>
</feature>
<keyword evidence="4 9" id="KW-0812">Transmembrane</keyword>
<feature type="compositionally biased region" description="Basic and acidic residues" evidence="8">
    <location>
        <begin position="17"/>
        <end position="26"/>
    </location>
</feature>
<evidence type="ECO:0000256" key="6">
    <source>
        <dbReference type="ARBA" id="ARBA00022989"/>
    </source>
</evidence>
<feature type="compositionally biased region" description="Basic and acidic residues" evidence="8">
    <location>
        <begin position="129"/>
        <end position="148"/>
    </location>
</feature>
<feature type="region of interest" description="Disordered" evidence="8">
    <location>
        <begin position="1"/>
        <end position="64"/>
    </location>
</feature>
<evidence type="ECO:0000313" key="11">
    <source>
        <dbReference type="EMBL" id="PNS17590.1"/>
    </source>
</evidence>
<evidence type="ECO:0000256" key="1">
    <source>
        <dbReference type="ARBA" id="ARBA00004141"/>
    </source>
</evidence>
<feature type="transmembrane region" description="Helical" evidence="9">
    <location>
        <begin position="451"/>
        <end position="476"/>
    </location>
</feature>
<keyword evidence="3" id="KW-0813">Transport</keyword>
<feature type="transmembrane region" description="Helical" evidence="9">
    <location>
        <begin position="531"/>
        <end position="551"/>
    </location>
</feature>
<evidence type="ECO:0000256" key="5">
    <source>
        <dbReference type="ARBA" id="ARBA00022970"/>
    </source>
</evidence>
<dbReference type="AlphaFoldDB" id="A0A2K1QRN1"/>
<dbReference type="PANTHER" id="PTHR22950:SF692">
    <property type="entry name" value="TRANSMEMBRANE AMINO ACID TRANSPORTER FAMILY PROTEIN"/>
    <property type="match status" value="1"/>
</dbReference>
<evidence type="ECO:0000256" key="2">
    <source>
        <dbReference type="ARBA" id="ARBA00008066"/>
    </source>
</evidence>
<comment type="subcellular location">
    <subcellularLocation>
        <location evidence="1">Membrane</location>
        <topology evidence="1">Multi-pass membrane protein</topology>
    </subcellularLocation>
</comment>
<dbReference type="InParanoid" id="A0A2K1QRN1"/>
<evidence type="ECO:0000256" key="8">
    <source>
        <dbReference type="SAM" id="MobiDB-lite"/>
    </source>
</evidence>
<accession>A0A2K1QRN1</accession>
<feature type="compositionally biased region" description="Polar residues" evidence="8">
    <location>
        <begin position="158"/>
        <end position="179"/>
    </location>
</feature>
<keyword evidence="5" id="KW-0029">Amino-acid transport</keyword>
<dbReference type="GO" id="GO:0015179">
    <property type="term" value="F:L-amino acid transmembrane transporter activity"/>
    <property type="evidence" value="ECO:0007669"/>
    <property type="project" value="TreeGrafter"/>
</dbReference>
<feature type="transmembrane region" description="Helical" evidence="9">
    <location>
        <begin position="351"/>
        <end position="373"/>
    </location>
</feature>
<feature type="compositionally biased region" description="Basic and acidic residues" evidence="8">
    <location>
        <begin position="35"/>
        <end position="50"/>
    </location>
</feature>
<evidence type="ECO:0000259" key="10">
    <source>
        <dbReference type="Pfam" id="PF01490"/>
    </source>
</evidence>
<feature type="transmembrane region" description="Helical" evidence="9">
    <location>
        <begin position="599"/>
        <end position="619"/>
    </location>
</feature>
<evidence type="ECO:0000256" key="3">
    <source>
        <dbReference type="ARBA" id="ARBA00022448"/>
    </source>
</evidence>
<feature type="transmembrane region" description="Helical" evidence="9">
    <location>
        <begin position="488"/>
        <end position="511"/>
    </location>
</feature>
<dbReference type="GO" id="GO:0005774">
    <property type="term" value="C:vacuolar membrane"/>
    <property type="evidence" value="ECO:0007669"/>
    <property type="project" value="TreeGrafter"/>
</dbReference>
<organism evidence="11 12">
    <name type="scientific">Sphaceloma murrayae</name>
    <dbReference type="NCBI Taxonomy" id="2082308"/>
    <lineage>
        <taxon>Eukaryota</taxon>
        <taxon>Fungi</taxon>
        <taxon>Dikarya</taxon>
        <taxon>Ascomycota</taxon>
        <taxon>Pezizomycotina</taxon>
        <taxon>Dothideomycetes</taxon>
        <taxon>Dothideomycetidae</taxon>
        <taxon>Myriangiales</taxon>
        <taxon>Elsinoaceae</taxon>
        <taxon>Sphaceloma</taxon>
    </lineage>
</organism>
<evidence type="ECO:0000256" key="7">
    <source>
        <dbReference type="ARBA" id="ARBA00023136"/>
    </source>
</evidence>
<feature type="transmembrane region" description="Helical" evidence="9">
    <location>
        <begin position="379"/>
        <end position="399"/>
    </location>
</feature>
<dbReference type="EMBL" id="NKHZ01000050">
    <property type="protein sequence ID" value="PNS17590.1"/>
    <property type="molecule type" value="Genomic_DNA"/>
</dbReference>
<feature type="transmembrane region" description="Helical" evidence="9">
    <location>
        <begin position="625"/>
        <end position="648"/>
    </location>
</feature>
<dbReference type="Proteomes" id="UP000243797">
    <property type="component" value="Unassembled WGS sequence"/>
</dbReference>
<feature type="transmembrane region" description="Helical" evidence="9">
    <location>
        <begin position="406"/>
        <end position="431"/>
    </location>
</feature>
<dbReference type="InterPro" id="IPR013057">
    <property type="entry name" value="AA_transpt_TM"/>
</dbReference>
<dbReference type="FunCoup" id="A0A2K1QRN1">
    <property type="interactions" value="311"/>
</dbReference>
<evidence type="ECO:0000313" key="12">
    <source>
        <dbReference type="Proteomes" id="UP000243797"/>
    </source>
</evidence>
<protein>
    <recommendedName>
        <fullName evidence="10">Amino acid transporter transmembrane domain-containing protein</fullName>
    </recommendedName>
</protein>
<feature type="region of interest" description="Disordered" evidence="8">
    <location>
        <begin position="103"/>
        <end position="188"/>
    </location>
</feature>
<feature type="domain" description="Amino acid transporter transmembrane" evidence="10">
    <location>
        <begin position="272"/>
        <end position="677"/>
    </location>
</feature>
<keyword evidence="12" id="KW-1185">Reference proteome</keyword>
<evidence type="ECO:0000256" key="9">
    <source>
        <dbReference type="SAM" id="Phobius"/>
    </source>
</evidence>
<gene>
    <name evidence="11" type="ORF">CAC42_8133</name>
</gene>
<keyword evidence="6 9" id="KW-1133">Transmembrane helix</keyword>
<comment type="similarity">
    <text evidence="2">Belongs to the amino acid/polyamine transporter 2 family.</text>
</comment>
<comment type="caution">
    <text evidence="11">The sequence shown here is derived from an EMBL/GenBank/DDBJ whole genome shotgun (WGS) entry which is preliminary data.</text>
</comment>
<dbReference type="Pfam" id="PF01490">
    <property type="entry name" value="Aa_trans"/>
    <property type="match status" value="1"/>
</dbReference>
<reference evidence="11 12" key="1">
    <citation type="submission" date="2017-06" db="EMBL/GenBank/DDBJ databases">
        <title>Draft genome sequence of a variant of Elsinoe murrayae.</title>
        <authorList>
            <person name="Cheng Q."/>
        </authorList>
    </citation>
    <scope>NUCLEOTIDE SEQUENCE [LARGE SCALE GENOMIC DNA]</scope>
    <source>
        <strain evidence="11 12">CQ-2017a</strain>
    </source>
</reference>
<feature type="transmembrane region" description="Helical" evidence="9">
    <location>
        <begin position="285"/>
        <end position="316"/>
    </location>
</feature>
<dbReference type="OrthoDB" id="655540at2759"/>
<name>A0A2K1QRN1_9PEZI</name>
<feature type="region of interest" description="Disordered" evidence="8">
    <location>
        <begin position="212"/>
        <end position="236"/>
    </location>
</feature>